<reference evidence="1" key="2">
    <citation type="journal article" date="2015" name="Data Brief">
        <title>Shoot transcriptome of the giant reed, Arundo donax.</title>
        <authorList>
            <person name="Barrero R.A."/>
            <person name="Guerrero F.D."/>
            <person name="Moolhuijzen P."/>
            <person name="Goolsby J.A."/>
            <person name="Tidwell J."/>
            <person name="Bellgard S.E."/>
            <person name="Bellgard M.I."/>
        </authorList>
    </citation>
    <scope>NUCLEOTIDE SEQUENCE</scope>
    <source>
        <tissue evidence="1">Shoot tissue taken approximately 20 cm above the soil surface</tissue>
    </source>
</reference>
<accession>A0A0A9AJG5</accession>
<protein>
    <submittedName>
        <fullName evidence="1">Uncharacterized protein</fullName>
    </submittedName>
</protein>
<evidence type="ECO:0000313" key="1">
    <source>
        <dbReference type="EMBL" id="JAD49998.1"/>
    </source>
</evidence>
<dbReference type="AlphaFoldDB" id="A0A0A9AJG5"/>
<organism evidence="1">
    <name type="scientific">Arundo donax</name>
    <name type="common">Giant reed</name>
    <name type="synonym">Donax arundinaceus</name>
    <dbReference type="NCBI Taxonomy" id="35708"/>
    <lineage>
        <taxon>Eukaryota</taxon>
        <taxon>Viridiplantae</taxon>
        <taxon>Streptophyta</taxon>
        <taxon>Embryophyta</taxon>
        <taxon>Tracheophyta</taxon>
        <taxon>Spermatophyta</taxon>
        <taxon>Magnoliopsida</taxon>
        <taxon>Liliopsida</taxon>
        <taxon>Poales</taxon>
        <taxon>Poaceae</taxon>
        <taxon>PACMAD clade</taxon>
        <taxon>Arundinoideae</taxon>
        <taxon>Arundineae</taxon>
        <taxon>Arundo</taxon>
    </lineage>
</organism>
<reference evidence="1" key="1">
    <citation type="submission" date="2014-09" db="EMBL/GenBank/DDBJ databases">
        <authorList>
            <person name="Magalhaes I.L.F."/>
            <person name="Oliveira U."/>
            <person name="Santos F.R."/>
            <person name="Vidigal T.H.D.A."/>
            <person name="Brescovit A.D."/>
            <person name="Santos A.J."/>
        </authorList>
    </citation>
    <scope>NUCLEOTIDE SEQUENCE</scope>
    <source>
        <tissue evidence="1">Shoot tissue taken approximately 20 cm above the soil surface</tissue>
    </source>
</reference>
<proteinExistence type="predicted"/>
<name>A0A0A9AJG5_ARUDO</name>
<sequence>MSLWHPQSVLSRTVISYH</sequence>
<dbReference type="EMBL" id="GBRH01247897">
    <property type="protein sequence ID" value="JAD49998.1"/>
    <property type="molecule type" value="Transcribed_RNA"/>
</dbReference>